<keyword evidence="3" id="KW-1185">Reference proteome</keyword>
<reference evidence="2 3" key="1">
    <citation type="journal article" date="2016" name="Int. J. Syst. Evol. Microbiol.">
        <title>Oceanobacillus halophilus sp. nov., a novel moderately halophilic bacterium from a hypersaline lake.</title>
        <authorList>
            <person name="Amoozegar M.A."/>
            <person name="Bagheri M."/>
            <person name="Makhdoumi A."/>
            <person name="Nikou M.M."/>
            <person name="Fazeli S.A.S."/>
            <person name="Schumann P."/>
            <person name="Sproer C."/>
            <person name="Sanchez-Porro C."/>
            <person name="Ventosa A."/>
        </authorList>
    </citation>
    <scope>NUCLEOTIDE SEQUENCE [LARGE SCALE GENOMIC DNA]</scope>
    <source>
        <strain evidence="2 3">DSM 23996</strain>
    </source>
</reference>
<feature type="transmembrane region" description="Helical" evidence="1">
    <location>
        <begin position="107"/>
        <end position="128"/>
    </location>
</feature>
<dbReference type="RefSeq" id="WP_121202316.1">
    <property type="nucleotide sequence ID" value="NZ_RBZP01000001.1"/>
</dbReference>
<evidence type="ECO:0000313" key="2">
    <source>
        <dbReference type="EMBL" id="RKQ37234.1"/>
    </source>
</evidence>
<accession>A0A495ACA8</accession>
<evidence type="ECO:0000256" key="1">
    <source>
        <dbReference type="SAM" id="Phobius"/>
    </source>
</evidence>
<dbReference type="Proteomes" id="UP000269301">
    <property type="component" value="Unassembled WGS sequence"/>
</dbReference>
<keyword evidence="1" id="KW-1133">Transmembrane helix</keyword>
<keyword evidence="1" id="KW-0472">Membrane</keyword>
<organism evidence="2 3">
    <name type="scientific">Oceanobacillus halophilus</name>
    <dbReference type="NCBI Taxonomy" id="930130"/>
    <lineage>
        <taxon>Bacteria</taxon>
        <taxon>Bacillati</taxon>
        <taxon>Bacillota</taxon>
        <taxon>Bacilli</taxon>
        <taxon>Bacillales</taxon>
        <taxon>Bacillaceae</taxon>
        <taxon>Oceanobacillus</taxon>
    </lineage>
</organism>
<proteinExistence type="predicted"/>
<protein>
    <submittedName>
        <fullName evidence="2">Uncharacterized protein</fullName>
    </submittedName>
</protein>
<feature type="transmembrane region" description="Helical" evidence="1">
    <location>
        <begin position="5"/>
        <end position="20"/>
    </location>
</feature>
<feature type="transmembrane region" description="Helical" evidence="1">
    <location>
        <begin position="26"/>
        <end position="46"/>
    </location>
</feature>
<sequence>MSKWFYLNLVILLLAIWKVVNHFSFPVLSITILFGFIGFLFFLFNWTRNAVFSTIRNNPDRKTKIKLANLSKKAMPFHRWTGTLALVFILLHAGFILHWYGLSFHNLKMVAGLVALVNLLLMVLTGWWRLFKPTGKLRRIHLLLGISLFFIIAIHLLL</sequence>
<feature type="transmembrane region" description="Helical" evidence="1">
    <location>
        <begin position="80"/>
        <end position="101"/>
    </location>
</feature>
<keyword evidence="1" id="KW-0812">Transmembrane</keyword>
<dbReference type="AlphaFoldDB" id="A0A495ACA8"/>
<gene>
    <name evidence="2" type="ORF">D8M06_00015</name>
</gene>
<feature type="transmembrane region" description="Helical" evidence="1">
    <location>
        <begin position="140"/>
        <end position="157"/>
    </location>
</feature>
<evidence type="ECO:0000313" key="3">
    <source>
        <dbReference type="Proteomes" id="UP000269301"/>
    </source>
</evidence>
<name>A0A495ACA8_9BACI</name>
<dbReference type="OrthoDB" id="2389935at2"/>
<dbReference type="EMBL" id="RBZP01000001">
    <property type="protein sequence ID" value="RKQ37234.1"/>
    <property type="molecule type" value="Genomic_DNA"/>
</dbReference>
<comment type="caution">
    <text evidence="2">The sequence shown here is derived from an EMBL/GenBank/DDBJ whole genome shotgun (WGS) entry which is preliminary data.</text>
</comment>